<dbReference type="RefSeq" id="WP_168623759.1">
    <property type="nucleotide sequence ID" value="NZ_JAAZQQ010000004.1"/>
</dbReference>
<reference evidence="1 2" key="1">
    <citation type="submission" date="2020-04" db="EMBL/GenBank/DDBJ databases">
        <authorList>
            <person name="Yoon J."/>
        </authorList>
    </citation>
    <scope>NUCLEOTIDE SEQUENCE [LARGE SCALE GENOMIC DNA]</scope>
    <source>
        <strain evidence="1 2">KMU-115</strain>
    </source>
</reference>
<dbReference type="Pfam" id="PF04463">
    <property type="entry name" value="2-thiour_desulf"/>
    <property type="match status" value="1"/>
</dbReference>
<dbReference type="InterPro" id="IPR007553">
    <property type="entry name" value="2-thiour_desulf"/>
</dbReference>
<protein>
    <submittedName>
        <fullName evidence="1">DUF523 domain-containing protein</fullName>
    </submittedName>
</protein>
<organism evidence="1 2">
    <name type="scientific">Roseicyclus persicicus</name>
    <dbReference type="NCBI Taxonomy" id="2650661"/>
    <lineage>
        <taxon>Bacteria</taxon>
        <taxon>Pseudomonadati</taxon>
        <taxon>Pseudomonadota</taxon>
        <taxon>Alphaproteobacteria</taxon>
        <taxon>Rhodobacterales</taxon>
        <taxon>Roseobacteraceae</taxon>
        <taxon>Roseicyclus</taxon>
    </lineage>
</organism>
<dbReference type="AlphaFoldDB" id="A0A7X6GZT4"/>
<accession>A0A7X6GZT4</accession>
<evidence type="ECO:0000313" key="1">
    <source>
        <dbReference type="EMBL" id="NKX45363.1"/>
    </source>
</evidence>
<gene>
    <name evidence="1" type="ORF">HCU73_12280</name>
</gene>
<keyword evidence="2" id="KW-1185">Reference proteome</keyword>
<name>A0A7X6GZT4_9RHOB</name>
<dbReference type="PANTHER" id="PTHR30087">
    <property type="entry name" value="INNER MEMBRANE PROTEIN"/>
    <property type="match status" value="1"/>
</dbReference>
<sequence length="167" mass="16981">MERILVSACLMGATVRYDGRAKDPGTALVARWQAEGRLVALCPELAGGLPVPRLPAEIEAGATGADVAAGRARIVDRAGADVTGAFLDGAQAALRLARDAGLRFALLTEGSPSCGVRRIHAGRFDGTTRPGEGVVAATLRAAGIAVYSHEEAAALAAALDAAEKPRG</sequence>
<proteinExistence type="predicted"/>
<comment type="caution">
    <text evidence="1">The sequence shown here is derived from an EMBL/GenBank/DDBJ whole genome shotgun (WGS) entry which is preliminary data.</text>
</comment>
<dbReference type="PANTHER" id="PTHR30087:SF1">
    <property type="entry name" value="HYPOTHETICAL CYTOSOLIC PROTEIN"/>
    <property type="match status" value="1"/>
</dbReference>
<dbReference type="EMBL" id="JAAZQQ010000004">
    <property type="protein sequence ID" value="NKX45363.1"/>
    <property type="molecule type" value="Genomic_DNA"/>
</dbReference>
<evidence type="ECO:0000313" key="2">
    <source>
        <dbReference type="Proteomes" id="UP000526408"/>
    </source>
</evidence>
<dbReference type="Proteomes" id="UP000526408">
    <property type="component" value="Unassembled WGS sequence"/>
</dbReference>